<organism evidence="1 2">
    <name type="scientific">Papaver atlanticum</name>
    <dbReference type="NCBI Taxonomy" id="357466"/>
    <lineage>
        <taxon>Eukaryota</taxon>
        <taxon>Viridiplantae</taxon>
        <taxon>Streptophyta</taxon>
        <taxon>Embryophyta</taxon>
        <taxon>Tracheophyta</taxon>
        <taxon>Spermatophyta</taxon>
        <taxon>Magnoliopsida</taxon>
        <taxon>Ranunculales</taxon>
        <taxon>Papaveraceae</taxon>
        <taxon>Papaveroideae</taxon>
        <taxon>Papaver</taxon>
    </lineage>
</organism>
<dbReference type="EMBL" id="JAJJMB010003466">
    <property type="protein sequence ID" value="KAI3947474.1"/>
    <property type="molecule type" value="Genomic_DNA"/>
</dbReference>
<gene>
    <name evidence="1" type="ORF">MKW98_006037</name>
</gene>
<keyword evidence="2" id="KW-1185">Reference proteome</keyword>
<evidence type="ECO:0000313" key="2">
    <source>
        <dbReference type="Proteomes" id="UP001202328"/>
    </source>
</evidence>
<proteinExistence type="predicted"/>
<protein>
    <submittedName>
        <fullName evidence="1">Uncharacterized protein</fullName>
    </submittedName>
</protein>
<dbReference type="Proteomes" id="UP001202328">
    <property type="component" value="Unassembled WGS sequence"/>
</dbReference>
<sequence>MERSSEHSSKENQRGVEEVKLVLHPSRHIGMQGGTVGREGASSKQQFDEHMECFYGWSFLEFLSTVGYFVMI</sequence>
<comment type="caution">
    <text evidence="1">The sequence shown here is derived from an EMBL/GenBank/DDBJ whole genome shotgun (WGS) entry which is preliminary data.</text>
</comment>
<name>A0AAD4XRS8_9MAGN</name>
<reference evidence="1" key="1">
    <citation type="submission" date="2022-04" db="EMBL/GenBank/DDBJ databases">
        <title>A functionally conserved STORR gene fusion in Papaver species that diverged 16.8 million years ago.</title>
        <authorList>
            <person name="Catania T."/>
        </authorList>
    </citation>
    <scope>NUCLEOTIDE SEQUENCE</scope>
    <source>
        <strain evidence="1">S-188037</strain>
    </source>
</reference>
<accession>A0AAD4XRS8</accession>
<evidence type="ECO:0000313" key="1">
    <source>
        <dbReference type="EMBL" id="KAI3947474.1"/>
    </source>
</evidence>
<dbReference type="AlphaFoldDB" id="A0AAD4XRS8"/>